<dbReference type="EMBL" id="JACHHZ010000004">
    <property type="protein sequence ID" value="MBB6094756.1"/>
    <property type="molecule type" value="Genomic_DNA"/>
</dbReference>
<dbReference type="EC" id="3.4.13.22" evidence="9 10"/>
<evidence type="ECO:0000256" key="7">
    <source>
        <dbReference type="ARBA" id="ARBA00023049"/>
    </source>
</evidence>
<accession>A0A841HPG1</accession>
<gene>
    <name evidence="9" type="primary">ddpX</name>
    <name evidence="11" type="ORF">HNQ60_003643</name>
</gene>
<feature type="site" description="Transition state stabilizer" evidence="9">
    <location>
        <position position="103"/>
    </location>
</feature>
<comment type="caution">
    <text evidence="11">The sequence shown here is derived from an EMBL/GenBank/DDBJ whole genome shotgun (WGS) entry which is preliminary data.</text>
</comment>
<dbReference type="GO" id="GO:0008237">
    <property type="term" value="F:metallopeptidase activity"/>
    <property type="evidence" value="ECO:0007669"/>
    <property type="project" value="UniProtKB-KW"/>
</dbReference>
<keyword evidence="3 9" id="KW-0479">Metal-binding</keyword>
<feature type="binding site" evidence="9">
    <location>
        <position position="147"/>
    </location>
    <ligand>
        <name>Zn(2+)</name>
        <dbReference type="ChEBI" id="CHEBI:29105"/>
        <note>catalytic</note>
    </ligand>
</feature>
<evidence type="ECO:0000313" key="11">
    <source>
        <dbReference type="EMBL" id="MBB6094756.1"/>
    </source>
</evidence>
<dbReference type="HAMAP" id="MF_01924">
    <property type="entry name" value="A_A_dipeptidase"/>
    <property type="match status" value="1"/>
</dbReference>
<keyword evidence="5 9" id="KW-0862">Zinc</keyword>
<dbReference type="Pfam" id="PF01427">
    <property type="entry name" value="Peptidase_M15"/>
    <property type="match status" value="1"/>
</dbReference>
<keyword evidence="6 9" id="KW-0224">Dipeptidase</keyword>
<keyword evidence="12" id="KW-1185">Reference proteome</keyword>
<comment type="catalytic activity">
    <reaction evidence="1 9 10">
        <text>D-alanyl-D-alanine + H2O = 2 D-alanine</text>
        <dbReference type="Rhea" id="RHEA:20661"/>
        <dbReference type="ChEBI" id="CHEBI:15377"/>
        <dbReference type="ChEBI" id="CHEBI:57416"/>
        <dbReference type="ChEBI" id="CHEBI:57822"/>
        <dbReference type="EC" id="3.4.13.22"/>
    </reaction>
</comment>
<evidence type="ECO:0000256" key="9">
    <source>
        <dbReference type="HAMAP-Rule" id="MF_01924"/>
    </source>
</evidence>
<sequence length="236" mass="26373">MSVTRIFLGATVIAASLGHADDAPKVSPAATPAAAGFVSIQALVPDIRLDIRYATSANFVGARVDGYEAPRCFLLEPVAEALQRVELALRAEQFRLRIFDCYRPVRAVGHFVRWAGDLDDQRTKPLFYPALDKSKLLGDYIAATSGHSRGATIDLTLMRCESSGQCASLDMGTEFDFFDALANTESPEITPRQRENRQRLRAAMEKEGFRNYAMEWWHYTFQPEPSKDVAYDFPVK</sequence>
<dbReference type="Gene3D" id="3.30.1380.10">
    <property type="match status" value="1"/>
</dbReference>
<comment type="function">
    <text evidence="9 10">Catalyzes hydrolysis of the D-alanyl-D-alanine dipeptide.</text>
</comment>
<name>A0A841HPG1_9GAMM</name>
<keyword evidence="4 9" id="KW-0378">Hydrolase</keyword>
<feature type="binding site" evidence="9">
    <location>
        <position position="154"/>
    </location>
    <ligand>
        <name>Zn(2+)</name>
        <dbReference type="ChEBI" id="CHEBI:29105"/>
        <note>catalytic</note>
    </ligand>
</feature>
<keyword evidence="2 9" id="KW-0645">Protease</keyword>
<dbReference type="GO" id="GO:0006508">
    <property type="term" value="P:proteolysis"/>
    <property type="evidence" value="ECO:0007669"/>
    <property type="project" value="UniProtKB-KW"/>
</dbReference>
<evidence type="ECO:0000256" key="10">
    <source>
        <dbReference type="PIRNR" id="PIRNR026671"/>
    </source>
</evidence>
<feature type="active site" description="Proton donor/acceptor" evidence="9">
    <location>
        <position position="215"/>
    </location>
</feature>
<evidence type="ECO:0000256" key="5">
    <source>
        <dbReference type="ARBA" id="ARBA00022833"/>
    </source>
</evidence>
<dbReference type="GO" id="GO:0071555">
    <property type="term" value="P:cell wall organization"/>
    <property type="evidence" value="ECO:0007669"/>
    <property type="project" value="UniProtKB-KW"/>
</dbReference>
<dbReference type="PIRSF" id="PIRSF026671">
    <property type="entry name" value="AA_dipeptidase"/>
    <property type="match status" value="1"/>
</dbReference>
<proteinExistence type="inferred from homology"/>
<dbReference type="CDD" id="cd14817">
    <property type="entry name" value="D-Ala-D-Ala_dipeptidase_VanX"/>
    <property type="match status" value="1"/>
</dbReference>
<evidence type="ECO:0000256" key="1">
    <source>
        <dbReference type="ARBA" id="ARBA00001362"/>
    </source>
</evidence>
<feature type="binding site" evidence="9">
    <location>
        <position position="218"/>
    </location>
    <ligand>
        <name>Zn(2+)</name>
        <dbReference type="ChEBI" id="CHEBI:29105"/>
        <note>catalytic</note>
    </ligand>
</feature>
<dbReference type="RefSeq" id="WP_221304273.1">
    <property type="nucleotide sequence ID" value="NZ_JACHHZ010000004.1"/>
</dbReference>
<comment type="cofactor">
    <cofactor evidence="9">
        <name>Zn(2+)</name>
        <dbReference type="ChEBI" id="CHEBI:29105"/>
    </cofactor>
    <text evidence="9">Binds 1 zinc ion per subunit.</text>
</comment>
<evidence type="ECO:0000256" key="6">
    <source>
        <dbReference type="ARBA" id="ARBA00022997"/>
    </source>
</evidence>
<keyword evidence="7 9" id="KW-0482">Metalloprotease</keyword>
<dbReference type="SUPFAM" id="SSF55166">
    <property type="entry name" value="Hedgehog/DD-peptidase"/>
    <property type="match status" value="1"/>
</dbReference>
<dbReference type="PANTHER" id="PTHR43126">
    <property type="entry name" value="D-ALANYL-D-ALANINE DIPEPTIDASE"/>
    <property type="match status" value="1"/>
</dbReference>
<evidence type="ECO:0000256" key="8">
    <source>
        <dbReference type="ARBA" id="ARBA00023316"/>
    </source>
</evidence>
<evidence type="ECO:0000313" key="12">
    <source>
        <dbReference type="Proteomes" id="UP000588068"/>
    </source>
</evidence>
<dbReference type="PANTHER" id="PTHR43126:SF1">
    <property type="entry name" value="D-ALANYL-D-ALANINE DIPEPTIDASE"/>
    <property type="match status" value="1"/>
</dbReference>
<evidence type="ECO:0000256" key="3">
    <source>
        <dbReference type="ARBA" id="ARBA00022723"/>
    </source>
</evidence>
<dbReference type="GO" id="GO:0160237">
    <property type="term" value="F:D-Ala-D-Ala dipeptidase activity"/>
    <property type="evidence" value="ECO:0007669"/>
    <property type="project" value="UniProtKB-EC"/>
</dbReference>
<organism evidence="11 12">
    <name type="scientific">Povalibacter uvarum</name>
    <dbReference type="NCBI Taxonomy" id="732238"/>
    <lineage>
        <taxon>Bacteria</taxon>
        <taxon>Pseudomonadati</taxon>
        <taxon>Pseudomonadota</taxon>
        <taxon>Gammaproteobacteria</taxon>
        <taxon>Steroidobacterales</taxon>
        <taxon>Steroidobacteraceae</taxon>
        <taxon>Povalibacter</taxon>
    </lineage>
</organism>
<dbReference type="Proteomes" id="UP000588068">
    <property type="component" value="Unassembled WGS sequence"/>
</dbReference>
<dbReference type="InterPro" id="IPR009045">
    <property type="entry name" value="Zn_M74/Hedgehog-like"/>
</dbReference>
<dbReference type="AlphaFoldDB" id="A0A841HPG1"/>
<dbReference type="InterPro" id="IPR000755">
    <property type="entry name" value="A_A_dipeptidase"/>
</dbReference>
<evidence type="ECO:0000256" key="2">
    <source>
        <dbReference type="ARBA" id="ARBA00022670"/>
    </source>
</evidence>
<evidence type="ECO:0000256" key="4">
    <source>
        <dbReference type="ARBA" id="ARBA00022801"/>
    </source>
</evidence>
<comment type="similarity">
    <text evidence="9 10">Belongs to the peptidase M15D family.</text>
</comment>
<protein>
    <recommendedName>
        <fullName evidence="9 10">D-alanyl-D-alanine dipeptidase</fullName>
        <shortName evidence="9 10">D-Ala-D-Ala dipeptidase</shortName>
        <ecNumber evidence="9 10">3.4.13.22</ecNumber>
    </recommendedName>
</protein>
<dbReference type="GO" id="GO:0008270">
    <property type="term" value="F:zinc ion binding"/>
    <property type="evidence" value="ECO:0007669"/>
    <property type="project" value="UniProtKB-UniRule"/>
</dbReference>
<keyword evidence="8 10" id="KW-0961">Cell wall biogenesis/degradation</keyword>
<reference evidence="11 12" key="1">
    <citation type="submission" date="2020-08" db="EMBL/GenBank/DDBJ databases">
        <title>Genomic Encyclopedia of Type Strains, Phase IV (KMG-IV): sequencing the most valuable type-strain genomes for metagenomic binning, comparative biology and taxonomic classification.</title>
        <authorList>
            <person name="Goeker M."/>
        </authorList>
    </citation>
    <scope>NUCLEOTIDE SEQUENCE [LARGE SCALE GENOMIC DNA]</scope>
    <source>
        <strain evidence="11 12">DSM 26723</strain>
    </source>
</reference>